<keyword evidence="4" id="KW-0663">Pyridoxal phosphate</keyword>
<evidence type="ECO:0000259" key="7">
    <source>
        <dbReference type="Pfam" id="PF02347"/>
    </source>
</evidence>
<dbReference type="Gene3D" id="6.20.440.10">
    <property type="match status" value="1"/>
</dbReference>
<evidence type="ECO:0000256" key="5">
    <source>
        <dbReference type="ARBA" id="ARBA00023002"/>
    </source>
</evidence>
<dbReference type="InterPro" id="IPR049315">
    <property type="entry name" value="GDC-P_N"/>
</dbReference>
<dbReference type="GO" id="GO:0030170">
    <property type="term" value="F:pyridoxal phosphate binding"/>
    <property type="evidence" value="ECO:0007669"/>
    <property type="project" value="TreeGrafter"/>
</dbReference>
<dbReference type="Proteomes" id="UP000290191">
    <property type="component" value="Unassembled WGS sequence"/>
</dbReference>
<evidence type="ECO:0000256" key="6">
    <source>
        <dbReference type="ARBA" id="ARBA00049026"/>
    </source>
</evidence>
<protein>
    <recommendedName>
        <fullName evidence="3">glycine dehydrogenase (aminomethyl-transferring)</fullName>
        <ecNumber evidence="3">1.4.4.2</ecNumber>
    </recommendedName>
</protein>
<dbReference type="GO" id="GO:0004375">
    <property type="term" value="F:glycine dehydrogenase (decarboxylating) activity"/>
    <property type="evidence" value="ECO:0007669"/>
    <property type="project" value="UniProtKB-EC"/>
</dbReference>
<dbReference type="InterPro" id="IPR020581">
    <property type="entry name" value="GDC_P"/>
</dbReference>
<dbReference type="GO" id="GO:0005960">
    <property type="term" value="C:glycine cleavage complex"/>
    <property type="evidence" value="ECO:0007669"/>
    <property type="project" value="TreeGrafter"/>
</dbReference>
<organism evidence="9 10">
    <name type="scientific">Halarcobacter anaerophilus</name>
    <dbReference type="NCBI Taxonomy" id="877500"/>
    <lineage>
        <taxon>Bacteria</taxon>
        <taxon>Pseudomonadati</taxon>
        <taxon>Campylobacterota</taxon>
        <taxon>Epsilonproteobacteria</taxon>
        <taxon>Campylobacterales</taxon>
        <taxon>Arcobacteraceae</taxon>
        <taxon>Halarcobacter</taxon>
    </lineage>
</organism>
<dbReference type="SUPFAM" id="SSF53383">
    <property type="entry name" value="PLP-dependent transferases"/>
    <property type="match status" value="1"/>
</dbReference>
<dbReference type="FunFam" id="3.40.640.10:FF:000224">
    <property type="entry name" value="Probable glycine dehydrogenase (decarboxylating) subunit 2"/>
    <property type="match status" value="1"/>
</dbReference>
<dbReference type="Gene3D" id="3.90.1150.10">
    <property type="entry name" value="Aspartate Aminotransferase, domain 1"/>
    <property type="match status" value="1"/>
</dbReference>
<comment type="function">
    <text evidence="2">The glycine cleavage system catalyzes the degradation of glycine. The P protein binds the alpha-amino group of glycine through its pyridoxal phosphate cofactor; CO(2) is released and the remaining methylamine moiety is then transferred to the lipoamide cofactor of the H protein.</text>
</comment>
<evidence type="ECO:0000313" key="10">
    <source>
        <dbReference type="Proteomes" id="UP000290191"/>
    </source>
</evidence>
<dbReference type="AlphaFoldDB" id="A0A4Q0XWV7"/>
<dbReference type="Pfam" id="PF02347">
    <property type="entry name" value="GDC-P"/>
    <property type="match status" value="1"/>
</dbReference>
<comment type="caution">
    <text evidence="9">The sequence shown here is derived from an EMBL/GenBank/DDBJ whole genome shotgun (WGS) entry which is preliminary data.</text>
</comment>
<dbReference type="InterPro" id="IPR015424">
    <property type="entry name" value="PyrdxlP-dep_Trfase"/>
</dbReference>
<dbReference type="Pfam" id="PF21478">
    <property type="entry name" value="GcvP2_C"/>
    <property type="match status" value="1"/>
</dbReference>
<reference evidence="9 10" key="1">
    <citation type="submission" date="2017-10" db="EMBL/GenBank/DDBJ databases">
        <title>Genomics of the genus Arcobacter.</title>
        <authorList>
            <person name="Perez-Cataluna A."/>
            <person name="Figueras M.J."/>
        </authorList>
    </citation>
    <scope>NUCLEOTIDE SEQUENCE [LARGE SCALE GENOMIC DNA]</scope>
    <source>
        <strain evidence="9 10">DSM 24636</strain>
    </source>
</reference>
<accession>A0A4Q0XWV7</accession>
<dbReference type="RefSeq" id="WP_129082813.1">
    <property type="nucleotide sequence ID" value="NZ_CP041070.1"/>
</dbReference>
<dbReference type="PANTHER" id="PTHR11773">
    <property type="entry name" value="GLYCINE DEHYDROGENASE, DECARBOXYLATING"/>
    <property type="match status" value="1"/>
</dbReference>
<dbReference type="EC" id="1.4.4.2" evidence="3"/>
<proteinExistence type="predicted"/>
<dbReference type="GO" id="GO:0019464">
    <property type="term" value="P:glycine decarboxylation via glycine cleavage system"/>
    <property type="evidence" value="ECO:0007669"/>
    <property type="project" value="TreeGrafter"/>
</dbReference>
<evidence type="ECO:0000256" key="3">
    <source>
        <dbReference type="ARBA" id="ARBA00012134"/>
    </source>
</evidence>
<dbReference type="InterPro" id="IPR015421">
    <property type="entry name" value="PyrdxlP-dep_Trfase_major"/>
</dbReference>
<keyword evidence="10" id="KW-1185">Reference proteome</keyword>
<dbReference type="Gene3D" id="3.40.640.10">
    <property type="entry name" value="Type I PLP-dependent aspartate aminotransferase-like (Major domain)"/>
    <property type="match status" value="1"/>
</dbReference>
<dbReference type="PANTHER" id="PTHR11773:SF1">
    <property type="entry name" value="GLYCINE DEHYDROGENASE (DECARBOXYLATING), MITOCHONDRIAL"/>
    <property type="match status" value="1"/>
</dbReference>
<dbReference type="NCBIfam" id="NF003346">
    <property type="entry name" value="PRK04366.1"/>
    <property type="match status" value="1"/>
</dbReference>
<dbReference type="InterPro" id="IPR015422">
    <property type="entry name" value="PyrdxlP-dep_Trfase_small"/>
</dbReference>
<evidence type="ECO:0000313" key="9">
    <source>
        <dbReference type="EMBL" id="RXJ61505.1"/>
    </source>
</evidence>
<gene>
    <name evidence="9" type="ORF">CRV06_12995</name>
</gene>
<sequence>MSKVLTIFEKSQEGRKGILLPKLDVPKSEIKKEFKREKKAELPQLSEFDVVRHFTNLSTKNFAIDKNFYPLGSCTMKYNPKIAEKVANLEGFTNIHPHLVTNMMSEEVQGALEVIDMLEQKLCKITGMSAFTTTPQAGAHGEMLGIMMIHKYHESKGDKRKYVIVPDSSHGTNPATAAMVGYEVITIKSDENGAMDFESFKEKISDEVAAVMLTVPNTLGIYNKKIKEICTLAHENGAMMYYDGANMNAIMGVARPGDIGFDVMHINLHKTFATPHGGGGPGSGPVGVNEKLKPFLPDLGVKKVKGKYEFSNGGTNTIGKISPFFGNYAISLRAIVYMTILGGNGMKNASSKAVLNANYIRVRLKDYFDMPYDTLCMHECVFSAKTLAKEYKVTAMDIAKYLLDFGFHSPTVYFPLIVKEAIMIEPTETENKQTIDKFCDTMIEAVKLARKDAAAFKEYPKTLGVCRPDDTRAIKELDICCSY</sequence>
<evidence type="ECO:0000256" key="2">
    <source>
        <dbReference type="ARBA" id="ARBA00003788"/>
    </source>
</evidence>
<dbReference type="InterPro" id="IPR049316">
    <property type="entry name" value="GDC-P_C"/>
</dbReference>
<dbReference type="FunFam" id="3.90.1150.10:FF:000014">
    <property type="entry name" value="Probable glycine dehydrogenase (decarboxylating) subunit 2"/>
    <property type="match status" value="1"/>
</dbReference>
<dbReference type="GO" id="GO:0005829">
    <property type="term" value="C:cytosol"/>
    <property type="evidence" value="ECO:0007669"/>
    <property type="project" value="TreeGrafter"/>
</dbReference>
<keyword evidence="5 9" id="KW-0560">Oxidoreductase</keyword>
<feature type="domain" description="Glycine cleavage system P-protein N-terminal" evidence="7">
    <location>
        <begin position="29"/>
        <end position="297"/>
    </location>
</feature>
<comment type="catalytic activity">
    <reaction evidence="6">
        <text>N(6)-[(R)-lipoyl]-L-lysyl-[glycine-cleavage complex H protein] + glycine + H(+) = N(6)-[(R)-S(8)-aminomethyldihydrolipoyl]-L-lysyl-[glycine-cleavage complex H protein] + CO2</text>
        <dbReference type="Rhea" id="RHEA:24304"/>
        <dbReference type="Rhea" id="RHEA-COMP:10494"/>
        <dbReference type="Rhea" id="RHEA-COMP:10495"/>
        <dbReference type="ChEBI" id="CHEBI:15378"/>
        <dbReference type="ChEBI" id="CHEBI:16526"/>
        <dbReference type="ChEBI" id="CHEBI:57305"/>
        <dbReference type="ChEBI" id="CHEBI:83099"/>
        <dbReference type="ChEBI" id="CHEBI:83143"/>
        <dbReference type="EC" id="1.4.4.2"/>
    </reaction>
</comment>
<feature type="domain" description="Glycine dehydrogenase C-terminal" evidence="8">
    <location>
        <begin position="349"/>
        <end position="445"/>
    </location>
</feature>
<evidence type="ECO:0000256" key="4">
    <source>
        <dbReference type="ARBA" id="ARBA00022898"/>
    </source>
</evidence>
<dbReference type="GO" id="GO:0016594">
    <property type="term" value="F:glycine binding"/>
    <property type="evidence" value="ECO:0007669"/>
    <property type="project" value="TreeGrafter"/>
</dbReference>
<evidence type="ECO:0000259" key="8">
    <source>
        <dbReference type="Pfam" id="PF21478"/>
    </source>
</evidence>
<evidence type="ECO:0000256" key="1">
    <source>
        <dbReference type="ARBA" id="ARBA00001933"/>
    </source>
</evidence>
<comment type="cofactor">
    <cofactor evidence="1">
        <name>pyridoxal 5'-phosphate</name>
        <dbReference type="ChEBI" id="CHEBI:597326"/>
    </cofactor>
</comment>
<dbReference type="EMBL" id="PDKO01000014">
    <property type="protein sequence ID" value="RXJ61505.1"/>
    <property type="molecule type" value="Genomic_DNA"/>
</dbReference>
<dbReference type="OrthoDB" id="9801272at2"/>
<name>A0A4Q0XWV7_9BACT</name>